<feature type="transmembrane region" description="Helical" evidence="9">
    <location>
        <begin position="140"/>
        <end position="160"/>
    </location>
</feature>
<accession>A0A913WQ75</accession>
<dbReference type="GeneID" id="110231734"/>
<proteinExistence type="inferred from homology"/>
<keyword evidence="2 8" id="KW-0812">Transmembrane</keyword>
<dbReference type="OrthoDB" id="5964776at2759"/>
<name>A0A913WQ75_EXADI</name>
<dbReference type="GO" id="GO:0004930">
    <property type="term" value="F:G protein-coupled receptor activity"/>
    <property type="evidence" value="ECO:0007669"/>
    <property type="project" value="UniProtKB-KW"/>
</dbReference>
<feature type="transmembrane region" description="Helical" evidence="9">
    <location>
        <begin position="232"/>
        <end position="258"/>
    </location>
</feature>
<dbReference type="PRINTS" id="PR00237">
    <property type="entry name" value="GPCRRHODOPSN"/>
</dbReference>
<keyword evidence="5 9" id="KW-0472">Membrane</keyword>
<evidence type="ECO:0000313" key="12">
    <source>
        <dbReference type="Proteomes" id="UP000887567"/>
    </source>
</evidence>
<evidence type="ECO:0000256" key="3">
    <source>
        <dbReference type="ARBA" id="ARBA00022989"/>
    </source>
</evidence>
<dbReference type="FunFam" id="1.20.1070.10:FF:000291">
    <property type="entry name" value="Predicted protein"/>
    <property type="match status" value="1"/>
</dbReference>
<dbReference type="Gene3D" id="1.20.1070.10">
    <property type="entry name" value="Rhodopsin 7-helix transmembrane proteins"/>
    <property type="match status" value="1"/>
</dbReference>
<evidence type="ECO:0000256" key="1">
    <source>
        <dbReference type="ARBA" id="ARBA00004141"/>
    </source>
</evidence>
<comment type="similarity">
    <text evidence="8">Belongs to the G-protein coupled receptor 1 family.</text>
</comment>
<evidence type="ECO:0000256" key="8">
    <source>
        <dbReference type="RuleBase" id="RU000688"/>
    </source>
</evidence>
<dbReference type="Proteomes" id="UP000887567">
    <property type="component" value="Unplaced"/>
</dbReference>
<evidence type="ECO:0000256" key="4">
    <source>
        <dbReference type="ARBA" id="ARBA00023040"/>
    </source>
</evidence>
<dbReference type="KEGG" id="epa:110231734"/>
<dbReference type="PANTHER" id="PTHR45695">
    <property type="entry name" value="LEUCOKININ RECEPTOR-RELATED"/>
    <property type="match status" value="1"/>
</dbReference>
<feature type="transmembrane region" description="Helical" evidence="9">
    <location>
        <begin position="57"/>
        <end position="82"/>
    </location>
</feature>
<feature type="transmembrane region" description="Helical" evidence="9">
    <location>
        <begin position="270"/>
        <end position="293"/>
    </location>
</feature>
<dbReference type="AlphaFoldDB" id="A0A913WQ75"/>
<sequence length="392" mass="44830">ITGNVTVSSCTKPIDTTVQVVLTIGYAIIFPVALLGNSLVLYVVYRHQSLRNALNYLIVNMAIADLLVTILIMPYSTAYLFIQNLWFSGVFGDILCRLVHFSLTASIGASIFTLVTMTVDRFVSIVFVWRKSLTLGSSKLVLVLIWVLSFVMFGFNLRVYRVDFIFGAFRCYPSFIGFPPEFPKISAICFFVFLYAIPLLLMAVLYSIICYKLFKQKMAGGDREIDKKKKRVINMLITCTVFFALCWLPLHILHYYIYFNMKTYKCFPPLFILGGFWLGHANSAVNPCLYVIFNKTFRMAFLKALHLTSFDSNNWHPGTTNVTRVQRTGMQSLYVEDEEENKLNLAQRFSKRFRASFAKAYAKIRSASDEDSNELVDKRKSVVVVSERMTSL</sequence>
<organism evidence="11 12">
    <name type="scientific">Exaiptasia diaphana</name>
    <name type="common">Tropical sea anemone</name>
    <name type="synonym">Aiptasia pulchella</name>
    <dbReference type="NCBI Taxonomy" id="2652724"/>
    <lineage>
        <taxon>Eukaryota</taxon>
        <taxon>Metazoa</taxon>
        <taxon>Cnidaria</taxon>
        <taxon>Anthozoa</taxon>
        <taxon>Hexacorallia</taxon>
        <taxon>Actiniaria</taxon>
        <taxon>Aiptasiidae</taxon>
        <taxon>Exaiptasia</taxon>
    </lineage>
</organism>
<evidence type="ECO:0000259" key="10">
    <source>
        <dbReference type="PROSITE" id="PS50262"/>
    </source>
</evidence>
<dbReference type="PROSITE" id="PS00237">
    <property type="entry name" value="G_PROTEIN_RECEP_F1_1"/>
    <property type="match status" value="1"/>
</dbReference>
<keyword evidence="6 8" id="KW-0675">Receptor</keyword>
<keyword evidence="7 8" id="KW-0807">Transducer</keyword>
<dbReference type="InterPro" id="IPR017452">
    <property type="entry name" value="GPCR_Rhodpsn_7TM"/>
</dbReference>
<keyword evidence="3 9" id="KW-1133">Transmembrane helix</keyword>
<evidence type="ECO:0000256" key="5">
    <source>
        <dbReference type="ARBA" id="ARBA00023136"/>
    </source>
</evidence>
<reference evidence="11" key="1">
    <citation type="submission" date="2022-11" db="UniProtKB">
        <authorList>
            <consortium name="EnsemblMetazoa"/>
        </authorList>
    </citation>
    <scope>IDENTIFICATION</scope>
</reference>
<feature type="domain" description="G-protein coupled receptors family 1 profile" evidence="10">
    <location>
        <begin position="36"/>
        <end position="290"/>
    </location>
</feature>
<keyword evidence="4 8" id="KW-0297">G-protein coupled receptor</keyword>
<evidence type="ECO:0000256" key="7">
    <source>
        <dbReference type="ARBA" id="ARBA00023224"/>
    </source>
</evidence>
<evidence type="ECO:0000256" key="2">
    <source>
        <dbReference type="ARBA" id="ARBA00022692"/>
    </source>
</evidence>
<dbReference type="PANTHER" id="PTHR45695:SF9">
    <property type="entry name" value="LEUCOKININ RECEPTOR"/>
    <property type="match status" value="1"/>
</dbReference>
<dbReference type="OMA" id="TCTIFFA"/>
<dbReference type="InterPro" id="IPR000276">
    <property type="entry name" value="GPCR_Rhodpsn"/>
</dbReference>
<keyword evidence="12" id="KW-1185">Reference proteome</keyword>
<evidence type="ECO:0000256" key="6">
    <source>
        <dbReference type="ARBA" id="ARBA00023170"/>
    </source>
</evidence>
<feature type="transmembrane region" description="Helical" evidence="9">
    <location>
        <begin position="20"/>
        <end position="45"/>
    </location>
</feature>
<dbReference type="GO" id="GO:0005886">
    <property type="term" value="C:plasma membrane"/>
    <property type="evidence" value="ECO:0007669"/>
    <property type="project" value="TreeGrafter"/>
</dbReference>
<comment type="subcellular location">
    <subcellularLocation>
        <location evidence="1">Membrane</location>
        <topology evidence="1">Multi-pass membrane protein</topology>
    </subcellularLocation>
</comment>
<evidence type="ECO:0000256" key="9">
    <source>
        <dbReference type="SAM" id="Phobius"/>
    </source>
</evidence>
<dbReference type="EnsemblMetazoa" id="XM_021036781.1">
    <property type="protein sequence ID" value="XP_020892440.1"/>
    <property type="gene ID" value="LOC110231734"/>
</dbReference>
<feature type="transmembrane region" description="Helical" evidence="9">
    <location>
        <begin position="185"/>
        <end position="211"/>
    </location>
</feature>
<protein>
    <recommendedName>
        <fullName evidence="10">G-protein coupled receptors family 1 profile domain-containing protein</fullName>
    </recommendedName>
</protein>
<dbReference type="Pfam" id="PF00001">
    <property type="entry name" value="7tm_1"/>
    <property type="match status" value="1"/>
</dbReference>
<evidence type="ECO:0000313" key="11">
    <source>
        <dbReference type="EnsemblMetazoa" id="XP_020892440.1"/>
    </source>
</evidence>
<dbReference type="SUPFAM" id="SSF81321">
    <property type="entry name" value="Family A G protein-coupled receptor-like"/>
    <property type="match status" value="1"/>
</dbReference>
<dbReference type="RefSeq" id="XP_020892440.1">
    <property type="nucleotide sequence ID" value="XM_021036781.1"/>
</dbReference>
<feature type="transmembrane region" description="Helical" evidence="9">
    <location>
        <begin position="102"/>
        <end position="128"/>
    </location>
</feature>
<dbReference type="PROSITE" id="PS50262">
    <property type="entry name" value="G_PROTEIN_RECEP_F1_2"/>
    <property type="match status" value="1"/>
</dbReference>